<evidence type="ECO:0000256" key="3">
    <source>
        <dbReference type="ARBA" id="ARBA00022729"/>
    </source>
</evidence>
<dbReference type="Gene3D" id="3.10.20.470">
    <property type="match status" value="1"/>
</dbReference>
<evidence type="ECO:0000313" key="9">
    <source>
        <dbReference type="Proteomes" id="UP000886822"/>
    </source>
</evidence>
<feature type="compositionally biased region" description="Polar residues" evidence="5">
    <location>
        <begin position="50"/>
        <end position="82"/>
    </location>
</feature>
<dbReference type="InterPro" id="IPR032675">
    <property type="entry name" value="LRR_dom_sf"/>
</dbReference>
<protein>
    <submittedName>
        <fullName evidence="8">LPXTG cell wall anchor domain-containing protein</fullName>
    </submittedName>
</protein>
<dbReference type="InterPro" id="IPR019931">
    <property type="entry name" value="LPXTG_anchor"/>
</dbReference>
<evidence type="ECO:0000256" key="5">
    <source>
        <dbReference type="SAM" id="MobiDB-lite"/>
    </source>
</evidence>
<feature type="region of interest" description="Disordered" evidence="5">
    <location>
        <begin position="1365"/>
        <end position="1438"/>
    </location>
</feature>
<feature type="transmembrane region" description="Helical" evidence="6">
    <location>
        <begin position="1474"/>
        <end position="1492"/>
    </location>
</feature>
<dbReference type="Proteomes" id="UP000886822">
    <property type="component" value="Unassembled WGS sequence"/>
</dbReference>
<dbReference type="InterPro" id="IPR041495">
    <property type="entry name" value="Mub_B2"/>
</dbReference>
<evidence type="ECO:0000313" key="8">
    <source>
        <dbReference type="EMBL" id="HIW71590.1"/>
    </source>
</evidence>
<keyword evidence="3" id="KW-0732">Signal</keyword>
<dbReference type="Pfam" id="PF17965">
    <property type="entry name" value="MucBP_2"/>
    <property type="match status" value="1"/>
</dbReference>
<dbReference type="PROSITE" id="PS50847">
    <property type="entry name" value="GRAM_POS_ANCHORING"/>
    <property type="match status" value="1"/>
</dbReference>
<evidence type="ECO:0000256" key="2">
    <source>
        <dbReference type="ARBA" id="ARBA00022525"/>
    </source>
</evidence>
<accession>A0A9D1QT08</accession>
<dbReference type="EMBL" id="DXGJ01000023">
    <property type="protein sequence ID" value="HIW71590.1"/>
    <property type="molecule type" value="Genomic_DNA"/>
</dbReference>
<feature type="compositionally biased region" description="Acidic residues" evidence="5">
    <location>
        <begin position="1375"/>
        <end position="1385"/>
    </location>
</feature>
<evidence type="ECO:0000256" key="6">
    <source>
        <dbReference type="SAM" id="Phobius"/>
    </source>
</evidence>
<dbReference type="SUPFAM" id="SSF52058">
    <property type="entry name" value="L domain-like"/>
    <property type="match status" value="1"/>
</dbReference>
<evidence type="ECO:0000256" key="4">
    <source>
        <dbReference type="ARBA" id="ARBA00023088"/>
    </source>
</evidence>
<sequence length="1497" mass="157609">MRIVDKKTHYKMYKSHRGWMVAGITAAAMATGLVAGPQPLRAQADDGAPTTEQETTDNSIGQAASVTLGQTVDTQNETANNSVVPETETTTNETTEEQPAPTTAPVTAENPTGEESITEEPIAEDPAAEKSTGETPGATITDPAGDAEANDSTVTPPVAESTPAPETAAPAAEADALTDVTPAAEAEPAAAEPAATTTVKTGITVQDPSTLTDPVTGQPVFNISKTGDLQYTYDHTDANGYNTDLRLVDDYVAANQVQGSRVWLGLSYADSIALDAKGMDMNSPLQYGDGSRPMYIDEWMPDSGLQYFIWQTSFASKYTDINAFRNNITKAELAAITSITTTEQMQTTNGVSPTSTYYALMSMRTLEGLQNATALESIYLYPNVNVSQAVFGTYMKNGNLWDIRALSTLTNLKNVDITLMSINDITALGNKDQLTHVGLTYNQITDISPLSTNKNLDIKNGTELSQQHVLLAPVTLNDQLAKGQNAVDGGLLTYTTPSFIIKNLNAANLGIRGFDNADASLYPSLYPSSSDTGNVNDNTLSWYNLLESTNGKYGSLSTLWDDPDSSFSGYIIQPYDLNAEAANLTVNVQLLQPDGQQLNLGPATTLSGKIGDVVNIQSNPTVMTLLNQQHSDGYQFSGLILDGTGKYSDYLAGNGLANAVPTWEAKLTEEAQNWTILFYKDVLPWKVTVDYGYTDETGKFVPITDTDGTALQSTHTGTSDEELPLSHYAKDFPDYVYTGAVTSTDGTTWTPISGENITALGLTQTVHLVYAQAKRATVTIKDATTGETLTTYDYLTNPELRGAYGTTSDFDSAAFIAAEVAKGYVLVSDATKAADGTSAIHFQATDAAVTDYAITLAHAFAVTNQTITQTIGYQDNHGVKVADDVTHTMNLATVTDQVTQDSVTYSQADAQQAIALDDITGQPTDAAWVVYPAGGDLTFAAVTNPTVTGMHVLSTSDPAGDLTQVTAQTVTSADTDLAFVVTYAHDFVTTTKQVTETITYLDNKGIKVAEPVTQTVTFVTVTDQSNGSAVVYSTLADAVAPTLDLDGKPTDAAWTVYVPGQQVTFDAVANPVITGMHVIGTTDAAGDLTQTTAQNVTSASDNLVFTLTYAHDFETSTKQVTETVSYLDNHGVQVAESVTQTVTFVTVTDLSNGSSVVYSALADAAAPELDLDGKPTDAAWTVYTPGQQVAFDAVASPMVTGMHVISTTDPAGDLTQITPQNVTSESADLTFTLTYAHDLDTVVKQVTETITYVDQSGQQVAEPATQTVTFVTVTDQSNGKVTVYSTPTAAVAPELDVDGQPTDAAWTTYEPDSQLTFDAVVNPTVAGKHVISTTDPAGDLTQTTAQTITMTSEGLTIVVTYQADATTGGGGSETPDPEPDPDPEPGDTGGETVTPPVDGAGDAVVGTKPTKKPGSGGNGAQVAGNGGNGATAVANQQGGAADKVHRLTAGKPVVDKAAQVALNKLPQTDEQQNGFAVVGLALLGGLAGVFGWKKRKE</sequence>
<comment type="caution">
    <text evidence="8">The sequence shown here is derived from an EMBL/GenBank/DDBJ whole genome shotgun (WGS) entry which is preliminary data.</text>
</comment>
<keyword evidence="6" id="KW-0812">Transmembrane</keyword>
<dbReference type="InterPro" id="IPR001611">
    <property type="entry name" value="Leu-rich_rpt"/>
</dbReference>
<keyword evidence="6" id="KW-1133">Transmembrane helix</keyword>
<gene>
    <name evidence="8" type="ORF">H9875_03090</name>
</gene>
<keyword evidence="1" id="KW-0134">Cell wall</keyword>
<feature type="region of interest" description="Disordered" evidence="5">
    <location>
        <begin position="39"/>
        <end position="202"/>
    </location>
</feature>
<dbReference type="InterPro" id="IPR041558">
    <property type="entry name" value="MucBP_2"/>
</dbReference>
<feature type="domain" description="Gram-positive cocci surface proteins LPxTG" evidence="7">
    <location>
        <begin position="1465"/>
        <end position="1497"/>
    </location>
</feature>
<dbReference type="PROSITE" id="PS51450">
    <property type="entry name" value="LRR"/>
    <property type="match status" value="1"/>
</dbReference>
<dbReference type="Pfam" id="PF19258">
    <property type="entry name" value="KxYKxGKxW_sig"/>
    <property type="match status" value="1"/>
</dbReference>
<feature type="compositionally biased region" description="Low complexity" evidence="5">
    <location>
        <begin position="152"/>
        <end position="174"/>
    </location>
</feature>
<dbReference type="NCBIfam" id="TIGR01167">
    <property type="entry name" value="LPXTG_anchor"/>
    <property type="match status" value="1"/>
</dbReference>
<name>A0A9D1QT08_9LACO</name>
<reference evidence="8" key="1">
    <citation type="journal article" date="2021" name="PeerJ">
        <title>Extensive microbial diversity within the chicken gut microbiome revealed by metagenomics and culture.</title>
        <authorList>
            <person name="Gilroy R."/>
            <person name="Ravi A."/>
            <person name="Getino M."/>
            <person name="Pursley I."/>
            <person name="Horton D.L."/>
            <person name="Alikhan N.F."/>
            <person name="Baker D."/>
            <person name="Gharbi K."/>
            <person name="Hall N."/>
            <person name="Watson M."/>
            <person name="Adriaenssens E.M."/>
            <person name="Foster-Nyarko E."/>
            <person name="Jarju S."/>
            <person name="Secka A."/>
            <person name="Antonio M."/>
            <person name="Oren A."/>
            <person name="Chaudhuri R.R."/>
            <person name="La Ragione R."/>
            <person name="Hildebrand F."/>
            <person name="Pallen M.J."/>
        </authorList>
    </citation>
    <scope>NUCLEOTIDE SEQUENCE</scope>
    <source>
        <strain evidence="8">CHK173-259</strain>
    </source>
</reference>
<dbReference type="Gene3D" id="3.80.10.10">
    <property type="entry name" value="Ribonuclease Inhibitor"/>
    <property type="match status" value="1"/>
</dbReference>
<keyword evidence="2" id="KW-0964">Secreted</keyword>
<dbReference type="Pfam" id="PF17966">
    <property type="entry name" value="Muc_B2"/>
    <property type="match status" value="3"/>
</dbReference>
<feature type="compositionally biased region" description="Low complexity" evidence="5">
    <location>
        <begin position="181"/>
        <end position="198"/>
    </location>
</feature>
<dbReference type="InterPro" id="IPR022263">
    <property type="entry name" value="KxYKxGKxW"/>
</dbReference>
<keyword evidence="4" id="KW-0572">Peptidoglycan-anchor</keyword>
<organism evidence="8 9">
    <name type="scientific">Candidatus Levilactobacillus faecigallinarum</name>
    <dbReference type="NCBI Taxonomy" id="2838638"/>
    <lineage>
        <taxon>Bacteria</taxon>
        <taxon>Bacillati</taxon>
        <taxon>Bacillota</taxon>
        <taxon>Bacilli</taxon>
        <taxon>Lactobacillales</taxon>
        <taxon>Lactobacillaceae</taxon>
        <taxon>Levilactobacillus</taxon>
    </lineage>
</organism>
<dbReference type="Gene3D" id="2.60.40.4300">
    <property type="match status" value="4"/>
</dbReference>
<evidence type="ECO:0000259" key="7">
    <source>
        <dbReference type="PROSITE" id="PS50847"/>
    </source>
</evidence>
<reference evidence="8" key="2">
    <citation type="submission" date="2021-04" db="EMBL/GenBank/DDBJ databases">
        <authorList>
            <person name="Gilroy R."/>
        </authorList>
    </citation>
    <scope>NUCLEOTIDE SEQUENCE</scope>
    <source>
        <strain evidence="8">CHK173-259</strain>
    </source>
</reference>
<proteinExistence type="predicted"/>
<feature type="compositionally biased region" description="Gly residues" evidence="5">
    <location>
        <begin position="1414"/>
        <end position="1429"/>
    </location>
</feature>
<keyword evidence="6" id="KW-0472">Membrane</keyword>
<evidence type="ECO:0000256" key="1">
    <source>
        <dbReference type="ARBA" id="ARBA00022512"/>
    </source>
</evidence>
<feature type="compositionally biased region" description="Low complexity" evidence="5">
    <location>
        <begin position="83"/>
        <end position="111"/>
    </location>
</feature>